<evidence type="ECO:0000313" key="2">
    <source>
        <dbReference type="Proteomes" id="UP000251800"/>
    </source>
</evidence>
<protein>
    <submittedName>
        <fullName evidence="1">Methylase</fullName>
    </submittedName>
</protein>
<dbReference type="Pfam" id="PF06080">
    <property type="entry name" value="DUF938"/>
    <property type="match status" value="1"/>
</dbReference>
<dbReference type="SUPFAM" id="SSF53335">
    <property type="entry name" value="S-adenosyl-L-methionine-dependent methyltransferases"/>
    <property type="match status" value="1"/>
</dbReference>
<keyword evidence="1" id="KW-0808">Transferase</keyword>
<gene>
    <name evidence="1" type="ORF">DEH80_00645</name>
</gene>
<keyword evidence="2" id="KW-1185">Reference proteome</keyword>
<dbReference type="PANTHER" id="PTHR20974:SF0">
    <property type="entry name" value="UPF0585 PROTEIN CG18661"/>
    <property type="match status" value="1"/>
</dbReference>
<dbReference type="GO" id="GO:0008168">
    <property type="term" value="F:methyltransferase activity"/>
    <property type="evidence" value="ECO:0007669"/>
    <property type="project" value="UniProtKB-KW"/>
</dbReference>
<proteinExistence type="predicted"/>
<dbReference type="AlphaFoldDB" id="A0A363UQB9"/>
<dbReference type="Proteomes" id="UP000251800">
    <property type="component" value="Unassembled WGS sequence"/>
</dbReference>
<accession>A0A363UQB9</accession>
<dbReference type="InterPro" id="IPR010342">
    <property type="entry name" value="DUF938"/>
</dbReference>
<evidence type="ECO:0000313" key="1">
    <source>
        <dbReference type="EMBL" id="PWN57682.1"/>
    </source>
</evidence>
<dbReference type="Gene3D" id="3.40.50.150">
    <property type="entry name" value="Vaccinia Virus protein VP39"/>
    <property type="match status" value="1"/>
</dbReference>
<dbReference type="InterPro" id="IPR029063">
    <property type="entry name" value="SAM-dependent_MTases_sf"/>
</dbReference>
<organism evidence="1 2">
    <name type="scientific">Abyssibacter profundi</name>
    <dbReference type="NCBI Taxonomy" id="2182787"/>
    <lineage>
        <taxon>Bacteria</taxon>
        <taxon>Pseudomonadati</taxon>
        <taxon>Pseudomonadota</taxon>
        <taxon>Gammaproteobacteria</taxon>
        <taxon>Chromatiales</taxon>
        <taxon>Oceanococcaceae</taxon>
        <taxon>Abyssibacter</taxon>
    </lineage>
</organism>
<sequence length="204" mass="22695">MSQQAEDTRPFAPACERNRGPILEVLREHLPARVEVFEIASGTGQHAVHFASRWPELRWQCSDLPERLPGIQAWLAEGDPQQLPASLPLDALHGPWPARTYDAVFTANSFHIMPWAGVEAVFKGLTGRLKPQGQLIVYGPFRLQGRFVSASDAEFDASLQARDESMGLRDLEAVDALATRAGLVRRARHAMPANNHCVVWQREA</sequence>
<comment type="caution">
    <text evidence="1">The sequence shown here is derived from an EMBL/GenBank/DDBJ whole genome shotgun (WGS) entry which is preliminary data.</text>
</comment>
<dbReference type="GO" id="GO:0032259">
    <property type="term" value="P:methylation"/>
    <property type="evidence" value="ECO:0007669"/>
    <property type="project" value="UniProtKB-KW"/>
</dbReference>
<reference evidence="1 2" key="1">
    <citation type="submission" date="2018-05" db="EMBL/GenBank/DDBJ databases">
        <title>Abyssibacter profundi OUC007T gen. nov., sp. nov, a marine bacterium isolated from seawater of the Mariana Trench.</title>
        <authorList>
            <person name="Zhou S."/>
        </authorList>
    </citation>
    <scope>NUCLEOTIDE SEQUENCE [LARGE SCALE GENOMIC DNA]</scope>
    <source>
        <strain evidence="1 2">OUC007</strain>
    </source>
</reference>
<dbReference type="OrthoDB" id="5563826at2"/>
<name>A0A363UQB9_9GAMM</name>
<keyword evidence="1" id="KW-0489">Methyltransferase</keyword>
<dbReference type="RefSeq" id="WP_109718538.1">
    <property type="nucleotide sequence ID" value="NZ_QEQK01000001.1"/>
</dbReference>
<dbReference type="EMBL" id="QEQK01000001">
    <property type="protein sequence ID" value="PWN57682.1"/>
    <property type="molecule type" value="Genomic_DNA"/>
</dbReference>
<dbReference type="PANTHER" id="PTHR20974">
    <property type="entry name" value="UPF0585 PROTEIN CG18661"/>
    <property type="match status" value="1"/>
</dbReference>